<name>A0A0D0B3Q7_9AGAM</name>
<evidence type="ECO:0000256" key="3">
    <source>
        <dbReference type="ARBA" id="ARBA00022722"/>
    </source>
</evidence>
<evidence type="ECO:0000256" key="7">
    <source>
        <dbReference type="ARBA" id="ARBA00023211"/>
    </source>
</evidence>
<keyword evidence="8" id="KW-0227">DNA damage</keyword>
<feature type="compositionally biased region" description="Low complexity" evidence="9">
    <location>
        <begin position="1022"/>
        <end position="1033"/>
    </location>
</feature>
<dbReference type="PANTHER" id="PTHR15749:SF4">
    <property type="entry name" value="FANCONI-ASSOCIATED NUCLEASE 1"/>
    <property type="match status" value="1"/>
</dbReference>
<dbReference type="InParanoid" id="A0A0D0B3Q7"/>
<sequence>MSPSSPRAASVSTLIFSGGEVGSDYPFQTQICESERMADLSNMSYKETGDASDTKVNIYVQIFEDMLRTLVDTEGHLFDISELDYVQRYDRLSPSAKFLMTKLLLRKFNAWHRLDSLKYEAEIGSKEGLIQAIDEICFIPGQVKADVIDEGAFKMNVEEKDIIDLTDDVYPPPSLPSRILPPREVPAPHLHQPAPPASSTIKTEEVPILFNATFSATNAIAGPSSIKIEDLPMADTKLMNYVDTIPEPAGILAEDESQMDLSALLECLRVDELRCIAKQMRVKASSKSEMIHALIRSSCTQSTLVSSFACASSSSKIRSTSNISTAFTSSTAIFRQTTLPFGRETAQKRLRDIVLSTLGKCVRVHESFHRFVRRANIIYFRLTQSSQGLLLPALLSRFKKRFYVNVASTRTKDIWPTRDALLAYEQALEQEEIVDAMFAGNFAAVGAEREFNTPVADGLRFKTPVTPSTAPGAPQTPISMKTVRTPSNTFATPASNGKGKPQSRSGVSAKTEKSDSVRVRGARLVKEIFEEVYPRWQALVKMKNEGGLEGKERGYGLERFESGHVLTRLVCKGAHALGILGEYEYELRVLESLLAQKRWRRGRRGRWHERRALILERYALRDDDALSACLDALKDDDTHIVFRSKLDRRLTALEKKLKVEPEDRHTSEWNLQRPASVSFEGVRVRHRAASLKLDRTGRSIIDTEAGDITKFLSPKKPGVTKVDATPVSIKAEISERKEEKGKSIWVGRDNLEVNVETLALQWYEDQGFKGIYSETRIIATLFGILFWDIIFLPIPGAFETPFQTAPLDIAEDSFYHARRNAIETRLKELEDGRGEEIVNRVEAEHRERKTWCIGVDWELVEGGEIVEIVRCVGGAALSVICHLFCEDYAGRRSGGPDLFLWNADTGKCKFAEVKGPGDTLQENQKLWIDVLLRAGVAVELCSVHEQGKEDEHKTGKKGKSKGSTKKRRGKAKDDVESDSEEEEVQRMCESEDDADALPVVSIPARMDDVQDEGTSSRHSTRSRSSAHTPTPSHMPAVAIPEPSTPLCSPNKRKIITEVVISTPNPRKKIKFLHSPEV</sequence>
<dbReference type="OrthoDB" id="76364at2759"/>
<evidence type="ECO:0000256" key="5">
    <source>
        <dbReference type="ARBA" id="ARBA00022801"/>
    </source>
</evidence>
<feature type="compositionally biased region" description="Polar residues" evidence="9">
    <location>
        <begin position="476"/>
        <end position="495"/>
    </location>
</feature>
<keyword evidence="12" id="KW-1185">Reference proteome</keyword>
<keyword evidence="8" id="KW-0539">Nucleus</keyword>
<dbReference type="Pfam" id="PF08774">
    <property type="entry name" value="VRR_NUC"/>
    <property type="match status" value="1"/>
</dbReference>
<keyword evidence="8" id="KW-0234">DNA repair</keyword>
<feature type="region of interest" description="Disordered" evidence="9">
    <location>
        <begin position="464"/>
        <end position="514"/>
    </location>
</feature>
<comment type="function">
    <text evidence="8">Nuclease required for the repair of DNA interstrand cross-links (ICL). Acts as a 5'-3' exonuclease that anchors at a cut end of DNA and cleaves DNA successively at every third nucleotide, allowing to excise an ICL from one strand through flanking incisions.</text>
</comment>
<dbReference type="InterPro" id="IPR014883">
    <property type="entry name" value="VRR_NUC"/>
</dbReference>
<dbReference type="GO" id="GO:0005634">
    <property type="term" value="C:nucleus"/>
    <property type="evidence" value="ECO:0007669"/>
    <property type="project" value="UniProtKB-SubCell"/>
</dbReference>
<keyword evidence="7 8" id="KW-0464">Manganese</keyword>
<feature type="compositionally biased region" description="Basic residues" evidence="9">
    <location>
        <begin position="954"/>
        <end position="970"/>
    </location>
</feature>
<organism evidence="11 12">
    <name type="scientific">Suillus luteus UH-Slu-Lm8-n1</name>
    <dbReference type="NCBI Taxonomy" id="930992"/>
    <lineage>
        <taxon>Eukaryota</taxon>
        <taxon>Fungi</taxon>
        <taxon>Dikarya</taxon>
        <taxon>Basidiomycota</taxon>
        <taxon>Agaricomycotina</taxon>
        <taxon>Agaricomycetes</taxon>
        <taxon>Agaricomycetidae</taxon>
        <taxon>Boletales</taxon>
        <taxon>Suillineae</taxon>
        <taxon>Suillaceae</taxon>
        <taxon>Suillus</taxon>
    </lineage>
</organism>
<dbReference type="GO" id="GO:0036297">
    <property type="term" value="P:interstrand cross-link repair"/>
    <property type="evidence" value="ECO:0007669"/>
    <property type="project" value="InterPro"/>
</dbReference>
<evidence type="ECO:0000256" key="8">
    <source>
        <dbReference type="RuleBase" id="RU365033"/>
    </source>
</evidence>
<keyword evidence="4 8" id="KW-0479">Metal-binding</keyword>
<evidence type="ECO:0000256" key="2">
    <source>
        <dbReference type="ARBA" id="ARBA00005533"/>
    </source>
</evidence>
<dbReference type="Proteomes" id="UP000054485">
    <property type="component" value="Unassembled WGS sequence"/>
</dbReference>
<dbReference type="HOGENOM" id="CLU_005116_0_0_1"/>
<dbReference type="GO" id="GO:0008409">
    <property type="term" value="F:5'-3' exonuclease activity"/>
    <property type="evidence" value="ECO:0007669"/>
    <property type="project" value="TreeGrafter"/>
</dbReference>
<dbReference type="Gene3D" id="3.40.1350.10">
    <property type="match status" value="1"/>
</dbReference>
<feature type="domain" description="VRR-NUC" evidence="10">
    <location>
        <begin position="829"/>
        <end position="945"/>
    </location>
</feature>
<evidence type="ECO:0000256" key="4">
    <source>
        <dbReference type="ARBA" id="ARBA00022723"/>
    </source>
</evidence>
<dbReference type="InterPro" id="IPR033315">
    <property type="entry name" value="Fan1-like"/>
</dbReference>
<evidence type="ECO:0000313" key="12">
    <source>
        <dbReference type="Proteomes" id="UP000054485"/>
    </source>
</evidence>
<dbReference type="AlphaFoldDB" id="A0A0D0B3Q7"/>
<dbReference type="Pfam" id="PF21170">
    <property type="entry name" value="FAN1_TPR"/>
    <property type="match status" value="1"/>
</dbReference>
<comment type="catalytic activity">
    <reaction evidence="1 8">
        <text>Hydrolytically removes 5'-nucleotides successively from the 3'-hydroxy termini of 3'-hydroxy-terminated oligonucleotides.</text>
        <dbReference type="EC" id="3.1.4.1"/>
    </reaction>
</comment>
<dbReference type="GO" id="GO:0017108">
    <property type="term" value="F:5'-flap endonuclease activity"/>
    <property type="evidence" value="ECO:0007669"/>
    <property type="project" value="TreeGrafter"/>
</dbReference>
<keyword evidence="3 8" id="KW-0540">Nuclease</keyword>
<keyword evidence="6 8" id="KW-0460">Magnesium</keyword>
<dbReference type="PANTHER" id="PTHR15749">
    <property type="entry name" value="FANCONI-ASSOCIATED NUCLEASE 1"/>
    <property type="match status" value="1"/>
</dbReference>
<gene>
    <name evidence="11" type="ORF">CY34DRAFT_802539</name>
</gene>
<evidence type="ECO:0000256" key="1">
    <source>
        <dbReference type="ARBA" id="ARBA00000983"/>
    </source>
</evidence>
<dbReference type="EMBL" id="KN835188">
    <property type="protein sequence ID" value="KIK44559.1"/>
    <property type="molecule type" value="Genomic_DNA"/>
</dbReference>
<dbReference type="EC" id="3.1.4.1" evidence="8"/>
<protein>
    <recommendedName>
        <fullName evidence="8">Fanconi-associated nuclease</fullName>
        <ecNumber evidence="8">3.1.4.1</ecNumber>
    </recommendedName>
</protein>
<proteinExistence type="inferred from homology"/>
<comment type="subcellular location">
    <subcellularLocation>
        <location evidence="8">Nucleus</location>
    </subcellularLocation>
</comment>
<evidence type="ECO:0000256" key="9">
    <source>
        <dbReference type="SAM" id="MobiDB-lite"/>
    </source>
</evidence>
<accession>A0A0D0B3Q7</accession>
<comment type="similarity">
    <text evidence="2 8">Belongs to the FAN1 family.</text>
</comment>
<dbReference type="SMART" id="SM00990">
    <property type="entry name" value="VRR_NUC"/>
    <property type="match status" value="1"/>
</dbReference>
<reference evidence="12" key="2">
    <citation type="submission" date="2015-01" db="EMBL/GenBank/DDBJ databases">
        <title>Evolutionary Origins and Diversification of the Mycorrhizal Mutualists.</title>
        <authorList>
            <consortium name="DOE Joint Genome Institute"/>
            <consortium name="Mycorrhizal Genomics Consortium"/>
            <person name="Kohler A."/>
            <person name="Kuo A."/>
            <person name="Nagy L.G."/>
            <person name="Floudas D."/>
            <person name="Copeland A."/>
            <person name="Barry K.W."/>
            <person name="Cichocki N."/>
            <person name="Veneault-Fourrey C."/>
            <person name="LaButti K."/>
            <person name="Lindquist E.A."/>
            <person name="Lipzen A."/>
            <person name="Lundell T."/>
            <person name="Morin E."/>
            <person name="Murat C."/>
            <person name="Riley R."/>
            <person name="Ohm R."/>
            <person name="Sun H."/>
            <person name="Tunlid A."/>
            <person name="Henrissat B."/>
            <person name="Grigoriev I.V."/>
            <person name="Hibbett D.S."/>
            <person name="Martin F."/>
        </authorList>
    </citation>
    <scope>NUCLEOTIDE SEQUENCE [LARGE SCALE GENOMIC DNA]</scope>
    <source>
        <strain evidence="12">UH-Slu-Lm8-n1</strain>
    </source>
</reference>
<reference evidence="11 12" key="1">
    <citation type="submission" date="2014-04" db="EMBL/GenBank/DDBJ databases">
        <authorList>
            <consortium name="DOE Joint Genome Institute"/>
            <person name="Kuo A."/>
            <person name="Ruytinx J."/>
            <person name="Rineau F."/>
            <person name="Colpaert J."/>
            <person name="Kohler A."/>
            <person name="Nagy L.G."/>
            <person name="Floudas D."/>
            <person name="Copeland A."/>
            <person name="Barry K.W."/>
            <person name="Cichocki N."/>
            <person name="Veneault-Fourrey C."/>
            <person name="LaButti K."/>
            <person name="Lindquist E.A."/>
            <person name="Lipzen A."/>
            <person name="Lundell T."/>
            <person name="Morin E."/>
            <person name="Murat C."/>
            <person name="Sun H."/>
            <person name="Tunlid A."/>
            <person name="Henrissat B."/>
            <person name="Grigoriev I.V."/>
            <person name="Hibbett D.S."/>
            <person name="Martin F."/>
            <person name="Nordberg H.P."/>
            <person name="Cantor M.N."/>
            <person name="Hua S.X."/>
        </authorList>
    </citation>
    <scope>NUCLEOTIDE SEQUENCE [LARGE SCALE GENOMIC DNA]</scope>
    <source>
        <strain evidence="11 12">UH-Slu-Lm8-n1</strain>
    </source>
</reference>
<evidence type="ECO:0000259" key="10">
    <source>
        <dbReference type="SMART" id="SM00990"/>
    </source>
</evidence>
<feature type="region of interest" description="Disordered" evidence="9">
    <location>
        <begin position="945"/>
        <end position="1049"/>
    </location>
</feature>
<comment type="cofactor">
    <cofactor evidence="8">
        <name>Mg(2+)</name>
        <dbReference type="ChEBI" id="CHEBI:18420"/>
    </cofactor>
    <cofactor evidence="8">
        <name>Mn(2+)</name>
        <dbReference type="ChEBI" id="CHEBI:29035"/>
    </cofactor>
</comment>
<keyword evidence="5 8" id="KW-0378">Hydrolase</keyword>
<dbReference type="GO" id="GO:0070336">
    <property type="term" value="F:flap-structured DNA binding"/>
    <property type="evidence" value="ECO:0007669"/>
    <property type="project" value="TreeGrafter"/>
</dbReference>
<dbReference type="CDD" id="cd22326">
    <property type="entry name" value="FAN1-like"/>
    <property type="match status" value="1"/>
</dbReference>
<dbReference type="FunCoup" id="A0A0D0B3Q7">
    <property type="interactions" value="317"/>
</dbReference>
<dbReference type="InterPro" id="IPR049126">
    <property type="entry name" value="FAN1-like_TPR"/>
</dbReference>
<dbReference type="GO" id="GO:0046872">
    <property type="term" value="F:metal ion binding"/>
    <property type="evidence" value="ECO:0007669"/>
    <property type="project" value="UniProtKB-KW"/>
</dbReference>
<dbReference type="InterPro" id="IPR011856">
    <property type="entry name" value="tRNA_endonuc-like_dom_sf"/>
</dbReference>
<evidence type="ECO:0000256" key="6">
    <source>
        <dbReference type="ARBA" id="ARBA00022842"/>
    </source>
</evidence>
<dbReference type="STRING" id="930992.A0A0D0B3Q7"/>
<dbReference type="GO" id="GO:0004528">
    <property type="term" value="F:phosphodiesterase I activity"/>
    <property type="evidence" value="ECO:0007669"/>
    <property type="project" value="UniProtKB-EC"/>
</dbReference>
<dbReference type="InterPro" id="IPR049132">
    <property type="entry name" value="FAN1-like_euk"/>
</dbReference>
<evidence type="ECO:0000313" key="11">
    <source>
        <dbReference type="EMBL" id="KIK44559.1"/>
    </source>
</evidence>